<dbReference type="AlphaFoldDB" id="A0A418T435"/>
<dbReference type="EMBL" id="QZCG01000002">
    <property type="protein sequence ID" value="RJE87935.1"/>
    <property type="molecule type" value="Genomic_DNA"/>
</dbReference>
<evidence type="ECO:0000313" key="2">
    <source>
        <dbReference type="EMBL" id="RJE87935.1"/>
    </source>
</evidence>
<accession>A0A418T435</accession>
<organism evidence="2 3">
    <name type="scientific">Paracoccus onubensis</name>
    <dbReference type="NCBI Taxonomy" id="1675788"/>
    <lineage>
        <taxon>Bacteria</taxon>
        <taxon>Pseudomonadati</taxon>
        <taxon>Pseudomonadota</taxon>
        <taxon>Alphaproteobacteria</taxon>
        <taxon>Rhodobacterales</taxon>
        <taxon>Paracoccaceae</taxon>
        <taxon>Paracoccus</taxon>
    </lineage>
</organism>
<keyword evidence="1" id="KW-0732">Signal</keyword>
<name>A0A418T435_9RHOB</name>
<feature type="signal peptide" evidence="1">
    <location>
        <begin position="1"/>
        <end position="32"/>
    </location>
</feature>
<proteinExistence type="predicted"/>
<dbReference type="Proteomes" id="UP000284202">
    <property type="component" value="Unassembled WGS sequence"/>
</dbReference>
<comment type="caution">
    <text evidence="2">The sequence shown here is derived from an EMBL/GenBank/DDBJ whole genome shotgun (WGS) entry which is preliminary data.</text>
</comment>
<sequence>MKPDASMKLTTGRAAFLSLVVMTAGWVFPVHAGNYTPPEGCKLEVTVQNRGCTVSQIFRCEQDPQGHQRSAIFDENGLTYQSRIDAETRWIESNDPDTGIEDLLVEEAKDHASFSTLIETGRDDFDFWTESNTGERLHHVGHDELTGEKVTIDGIELEKTRFKLTTSSQNDEVLIEREGQQFINRAMGRFFGGVETMRDWTGQQQESNDSPVIFSFPGEDGFADTTPQFDCSEMLASWGGRKVSEPSL</sequence>
<protein>
    <submittedName>
        <fullName evidence="2">Uncharacterized protein</fullName>
    </submittedName>
</protein>
<reference evidence="3" key="1">
    <citation type="submission" date="2018-09" db="EMBL/GenBank/DDBJ databases">
        <title>Acidovorax cavernicola nov. sp. isolated from Gruta de las Maravillas (Aracena, Spain).</title>
        <authorList>
            <person name="Jurado V."/>
            <person name="Gutierrez-Patricio S."/>
            <person name="Gonzalez-Pimentel J.L."/>
            <person name="Miller A.Z."/>
            <person name="Laiz L."/>
            <person name="Saiz-Jimenez C."/>
        </authorList>
    </citation>
    <scope>NUCLEOTIDE SEQUENCE [LARGE SCALE GENOMIC DNA]</scope>
    <source>
        <strain evidence="3">1011MAR3C25</strain>
    </source>
</reference>
<keyword evidence="3" id="KW-1185">Reference proteome</keyword>
<gene>
    <name evidence="2" type="ORF">D3P04_03150</name>
</gene>
<evidence type="ECO:0000313" key="3">
    <source>
        <dbReference type="Proteomes" id="UP000284202"/>
    </source>
</evidence>
<evidence type="ECO:0000256" key="1">
    <source>
        <dbReference type="SAM" id="SignalP"/>
    </source>
</evidence>
<feature type="chain" id="PRO_5019099556" evidence="1">
    <location>
        <begin position="33"/>
        <end position="248"/>
    </location>
</feature>